<dbReference type="SUPFAM" id="SSF46785">
    <property type="entry name" value="Winged helix' DNA-binding domain"/>
    <property type="match status" value="1"/>
</dbReference>
<dbReference type="OrthoDB" id="9803733at2"/>
<evidence type="ECO:0000313" key="2">
    <source>
        <dbReference type="EMBL" id="SFU70522.1"/>
    </source>
</evidence>
<gene>
    <name evidence="2" type="ORF">SAMN05216508_1393</name>
</gene>
<evidence type="ECO:0000313" key="3">
    <source>
        <dbReference type="Proteomes" id="UP000198817"/>
    </source>
</evidence>
<dbReference type="EMBL" id="FPBT01000039">
    <property type="protein sequence ID" value="SFU70522.1"/>
    <property type="molecule type" value="Genomic_DNA"/>
</dbReference>
<evidence type="ECO:0000259" key="1">
    <source>
        <dbReference type="Pfam" id="PF06970"/>
    </source>
</evidence>
<dbReference type="RefSeq" id="WP_090472150.1">
    <property type="nucleotide sequence ID" value="NZ_FOWF01000040.1"/>
</dbReference>
<sequence>MEALQFLTRGTKLTNYSVIPNDLHGGELSSTATILYSKLLNRSNLSITNGKVDEVGRIYINYKLEDLAEEMGKSLTTIKENMRELVDAGLIEKKRMTKGRANMIYVKVPETSIVGKSPVVCTENRPYKGKKTVSTWGGKLATNNNNKQETITSYKYGEDTF</sequence>
<dbReference type="Pfam" id="PF06970">
    <property type="entry name" value="RepA_N"/>
    <property type="match status" value="1"/>
</dbReference>
<dbReference type="STRING" id="155865.SAMN05216515_1408"/>
<organism evidence="2 3">
    <name type="scientific">Eubacterium pyruvativorans</name>
    <dbReference type="NCBI Taxonomy" id="155865"/>
    <lineage>
        <taxon>Bacteria</taxon>
        <taxon>Bacillati</taxon>
        <taxon>Bacillota</taxon>
        <taxon>Clostridia</taxon>
        <taxon>Eubacteriales</taxon>
        <taxon>Eubacteriaceae</taxon>
        <taxon>Eubacterium</taxon>
    </lineage>
</organism>
<protein>
    <submittedName>
        <fullName evidence="2">Replication initiator protein A (RepA) N-terminus</fullName>
    </submittedName>
</protein>
<dbReference type="AlphaFoldDB" id="A0A1I7IC47"/>
<dbReference type="InterPro" id="IPR036390">
    <property type="entry name" value="WH_DNA-bd_sf"/>
</dbReference>
<feature type="domain" description="Replication initiator A N-terminal" evidence="1">
    <location>
        <begin position="27"/>
        <end position="85"/>
    </location>
</feature>
<dbReference type="InterPro" id="IPR010724">
    <property type="entry name" value="RepA_N"/>
</dbReference>
<proteinExistence type="predicted"/>
<name>A0A1I7IC47_9FIRM</name>
<dbReference type="Proteomes" id="UP000198817">
    <property type="component" value="Unassembled WGS sequence"/>
</dbReference>
<keyword evidence="3" id="KW-1185">Reference proteome</keyword>
<reference evidence="2 3" key="1">
    <citation type="submission" date="2016-10" db="EMBL/GenBank/DDBJ databases">
        <authorList>
            <person name="de Groot N.N."/>
        </authorList>
    </citation>
    <scope>NUCLEOTIDE SEQUENCE [LARGE SCALE GENOMIC DNA]</scope>
    <source>
        <strain evidence="2 3">KHGC13</strain>
    </source>
</reference>
<accession>A0A1I7IC47</accession>
<dbReference type="Gene3D" id="1.10.10.10">
    <property type="entry name" value="Winged helix-like DNA-binding domain superfamily/Winged helix DNA-binding domain"/>
    <property type="match status" value="1"/>
</dbReference>
<dbReference type="InterPro" id="IPR036388">
    <property type="entry name" value="WH-like_DNA-bd_sf"/>
</dbReference>